<dbReference type="RefSeq" id="WP_110497857.1">
    <property type="nucleotide sequence ID" value="NZ_JADWNA010000005.1"/>
</dbReference>
<dbReference type="EMBL" id="JADWNA010000005">
    <property type="protein sequence ID" value="MBJ8390629.1"/>
    <property type="molecule type" value="Genomic_DNA"/>
</dbReference>
<gene>
    <name evidence="1" type="ORF">I6M80_10235</name>
</gene>
<evidence type="ECO:0000313" key="2">
    <source>
        <dbReference type="Proteomes" id="UP001318920"/>
    </source>
</evidence>
<proteinExistence type="predicted"/>
<protein>
    <submittedName>
        <fullName evidence="1">Type IV secretion protein Rhs</fullName>
    </submittedName>
</protein>
<name>A0ABS1A470_9ENTR</name>
<evidence type="ECO:0000313" key="1">
    <source>
        <dbReference type="EMBL" id="MBJ8390629.1"/>
    </source>
</evidence>
<dbReference type="Proteomes" id="UP001318920">
    <property type="component" value="Unassembled WGS sequence"/>
</dbReference>
<sequence>MVGKAEYHTLHLMTIGEIAMVRPYFHDTVEYFKVWIHCDSWIPFELQSVDGMTPGNDIYILPEKYESDFSKATNINHQQLFMHEFTHVWQHQKGMNTKLRGMYSWVADYTYNIGSPFISYSMEQQAQIISDYWTISEHGYDRWLLDSFCRQKEVEYPIILRLYHETLAMFPYYEF</sequence>
<organism evidence="1 2">
    <name type="scientific">Citrobacter cronae</name>
    <dbReference type="NCBI Taxonomy" id="1748967"/>
    <lineage>
        <taxon>Bacteria</taxon>
        <taxon>Pseudomonadati</taxon>
        <taxon>Pseudomonadota</taxon>
        <taxon>Gammaproteobacteria</taxon>
        <taxon>Enterobacterales</taxon>
        <taxon>Enterobacteriaceae</taxon>
        <taxon>Citrobacter</taxon>
        <taxon>Citrobacter freundii complex</taxon>
    </lineage>
</organism>
<keyword evidence="2" id="KW-1185">Reference proteome</keyword>
<comment type="caution">
    <text evidence="1">The sequence shown here is derived from an EMBL/GenBank/DDBJ whole genome shotgun (WGS) entry which is preliminary data.</text>
</comment>
<accession>A0ABS1A470</accession>
<reference evidence="1 2" key="1">
    <citation type="submission" date="2020-11" db="EMBL/GenBank/DDBJ databases">
        <title>Enhanced detection system for hospital associated transmission using whole genome sequencing surveillance.</title>
        <authorList>
            <person name="Harrison L.H."/>
            <person name="Van Tyne D."/>
            <person name="Marsh J.W."/>
            <person name="Griffith M.P."/>
            <person name="Snyder D.J."/>
            <person name="Cooper V.S."/>
            <person name="Mustapha M."/>
        </authorList>
    </citation>
    <scope>NUCLEOTIDE SEQUENCE [LARGE SCALE GENOMIC DNA]</scope>
    <source>
        <strain evidence="1 2">CB00171</strain>
    </source>
</reference>